<evidence type="ECO:0000313" key="1">
    <source>
        <dbReference type="EMBL" id="KAF7677854.1"/>
    </source>
</evidence>
<dbReference type="AlphaFoldDB" id="A0A8H7BA07"/>
<dbReference type="Proteomes" id="UP000596902">
    <property type="component" value="Unassembled WGS sequence"/>
</dbReference>
<organism evidence="1 2">
    <name type="scientific">Alternaria burnsii</name>
    <dbReference type="NCBI Taxonomy" id="1187904"/>
    <lineage>
        <taxon>Eukaryota</taxon>
        <taxon>Fungi</taxon>
        <taxon>Dikarya</taxon>
        <taxon>Ascomycota</taxon>
        <taxon>Pezizomycotina</taxon>
        <taxon>Dothideomycetes</taxon>
        <taxon>Pleosporomycetidae</taxon>
        <taxon>Pleosporales</taxon>
        <taxon>Pleosporineae</taxon>
        <taxon>Pleosporaceae</taxon>
        <taxon>Alternaria</taxon>
        <taxon>Alternaria sect. Alternaria</taxon>
    </lineage>
</organism>
<comment type="caution">
    <text evidence="1">The sequence shown here is derived from an EMBL/GenBank/DDBJ whole genome shotgun (WGS) entry which is preliminary data.</text>
</comment>
<proteinExistence type="predicted"/>
<keyword evidence="2" id="KW-1185">Reference proteome</keyword>
<accession>A0A8H7BA07</accession>
<evidence type="ECO:0000313" key="2">
    <source>
        <dbReference type="Proteomes" id="UP000596902"/>
    </source>
</evidence>
<dbReference type="RefSeq" id="XP_038788032.1">
    <property type="nucleotide sequence ID" value="XM_038929760.1"/>
</dbReference>
<protein>
    <submittedName>
        <fullName evidence="1">Uncharacterized protein</fullName>
    </submittedName>
</protein>
<sequence length="54" mass="5806">MCVVHASAAEALRNGRRIGRLGGMKRLRADRAIGFLDESRAGASHDPSCRSLVI</sequence>
<dbReference type="GeneID" id="62202938"/>
<reference evidence="1" key="1">
    <citation type="submission" date="2020-01" db="EMBL/GenBank/DDBJ databases">
        <authorList>
            <person name="Feng Z.H.Z."/>
        </authorList>
    </citation>
    <scope>NUCLEOTIDE SEQUENCE</scope>
    <source>
        <strain evidence="1">CBS107.38</strain>
    </source>
</reference>
<gene>
    <name evidence="1" type="ORF">GT037_004713</name>
</gene>
<reference evidence="1" key="2">
    <citation type="submission" date="2020-08" db="EMBL/GenBank/DDBJ databases">
        <title>Draft Genome Sequence of Cumin Blight Pathogen Alternaria burnsii.</title>
        <authorList>
            <person name="Feng Z."/>
        </authorList>
    </citation>
    <scope>NUCLEOTIDE SEQUENCE</scope>
    <source>
        <strain evidence="1">CBS107.38</strain>
    </source>
</reference>
<dbReference type="EMBL" id="JAAABM010000005">
    <property type="protein sequence ID" value="KAF7677854.1"/>
    <property type="molecule type" value="Genomic_DNA"/>
</dbReference>
<name>A0A8H7BA07_9PLEO</name>